<evidence type="ECO:0000259" key="3">
    <source>
        <dbReference type="Pfam" id="PF02557"/>
    </source>
</evidence>
<organism evidence="4 5">
    <name type="scientific">Brevibacillus centrosporus</name>
    <dbReference type="NCBI Taxonomy" id="54910"/>
    <lineage>
        <taxon>Bacteria</taxon>
        <taxon>Bacillati</taxon>
        <taxon>Bacillota</taxon>
        <taxon>Bacilli</taxon>
        <taxon>Bacillales</taxon>
        <taxon>Paenibacillaceae</taxon>
        <taxon>Brevibacillus</taxon>
    </lineage>
</organism>
<dbReference type="GeneID" id="301130979"/>
<feature type="domain" description="D-alanyl-D-alanine carboxypeptidase-like core" evidence="3">
    <location>
        <begin position="157"/>
        <end position="285"/>
    </location>
</feature>
<dbReference type="Proteomes" id="UP000198915">
    <property type="component" value="Unassembled WGS sequence"/>
</dbReference>
<proteinExistence type="predicted"/>
<dbReference type="Pfam" id="PF02557">
    <property type="entry name" value="VanY"/>
    <property type="match status" value="1"/>
</dbReference>
<dbReference type="CDD" id="cd14852">
    <property type="entry name" value="LD-carboxypeptidase"/>
    <property type="match status" value="1"/>
</dbReference>
<protein>
    <submittedName>
        <fullName evidence="4">D-alanyl-D-alanine carboxypeptidase</fullName>
    </submittedName>
</protein>
<feature type="region of interest" description="Disordered" evidence="1">
    <location>
        <begin position="27"/>
        <end position="107"/>
    </location>
</feature>
<dbReference type="InterPro" id="IPR052179">
    <property type="entry name" value="DD-CPase-like"/>
</dbReference>
<keyword evidence="4" id="KW-0121">Carboxypeptidase</keyword>
<dbReference type="GO" id="GO:0006508">
    <property type="term" value="P:proteolysis"/>
    <property type="evidence" value="ECO:0007669"/>
    <property type="project" value="InterPro"/>
</dbReference>
<keyword evidence="2" id="KW-0732">Signal</keyword>
<dbReference type="InterPro" id="IPR058193">
    <property type="entry name" value="VanY/YodJ_core_dom"/>
</dbReference>
<dbReference type="InterPro" id="IPR003709">
    <property type="entry name" value="VanY-like_core_dom"/>
</dbReference>
<dbReference type="GO" id="GO:0004180">
    <property type="term" value="F:carboxypeptidase activity"/>
    <property type="evidence" value="ECO:0007669"/>
    <property type="project" value="UniProtKB-KW"/>
</dbReference>
<name>A0A1I3X7Y0_9BACL</name>
<dbReference type="InterPro" id="IPR009045">
    <property type="entry name" value="Zn_M74/Hedgehog-like"/>
</dbReference>
<evidence type="ECO:0000313" key="4">
    <source>
        <dbReference type="EMBL" id="SFK15892.1"/>
    </source>
</evidence>
<sequence length="312" mass="33706">MKKVRNPVKSHFLLISTALLLVTGCSSAAAPPQSEAPTQSDAPASTEKNEPGQKSQPSNSTETAPKPTEGQAPVKTPPKSSAEPQKPAASTIPEEQKPSGKPSDSVQIPDLDLEVVAEPQSVTVLVNKQRQLPDNYQPTDLVFPNVPYLLPAKSEKRQMRKEAAEALEKLFAAAKADGVALAGVSAYRPHAYQKALFNRYVQQDGLEKARTYSAVPGTSEHETGLAIDVSGADGKCAATSCFAGTKEAKWLADHAHEYGFIIRYPEGKDAITGYIYEPWHLRYVGNEVAQAIEEKQTTMEEYFGIAPVSSEQ</sequence>
<dbReference type="EMBL" id="FORT01000009">
    <property type="protein sequence ID" value="SFK15892.1"/>
    <property type="molecule type" value="Genomic_DNA"/>
</dbReference>
<dbReference type="RefSeq" id="WP_092270060.1">
    <property type="nucleotide sequence ID" value="NZ_BJOE01000012.1"/>
</dbReference>
<evidence type="ECO:0000256" key="2">
    <source>
        <dbReference type="SAM" id="SignalP"/>
    </source>
</evidence>
<keyword evidence="4" id="KW-0378">Hydrolase</keyword>
<feature type="chain" id="PRO_5011515667" evidence="2">
    <location>
        <begin position="29"/>
        <end position="312"/>
    </location>
</feature>
<feature type="compositionally biased region" description="Polar residues" evidence="1">
    <location>
        <begin position="52"/>
        <end position="63"/>
    </location>
</feature>
<evidence type="ECO:0000313" key="5">
    <source>
        <dbReference type="Proteomes" id="UP000198915"/>
    </source>
</evidence>
<evidence type="ECO:0000256" key="1">
    <source>
        <dbReference type="SAM" id="MobiDB-lite"/>
    </source>
</evidence>
<accession>A0A1I3X7Y0</accession>
<dbReference type="AlphaFoldDB" id="A0A1I3X7Y0"/>
<keyword evidence="5" id="KW-1185">Reference proteome</keyword>
<dbReference type="SUPFAM" id="SSF55166">
    <property type="entry name" value="Hedgehog/DD-peptidase"/>
    <property type="match status" value="1"/>
</dbReference>
<keyword evidence="4" id="KW-0645">Protease</keyword>
<dbReference type="STRING" id="1884381.SAMN05518846_109116"/>
<dbReference type="PROSITE" id="PS51257">
    <property type="entry name" value="PROKAR_LIPOPROTEIN"/>
    <property type="match status" value="1"/>
</dbReference>
<gene>
    <name evidence="4" type="ORF">SAMN05518846_109116</name>
</gene>
<dbReference type="PANTHER" id="PTHR34385">
    <property type="entry name" value="D-ALANYL-D-ALANINE CARBOXYPEPTIDASE"/>
    <property type="match status" value="1"/>
</dbReference>
<feature type="signal peptide" evidence="2">
    <location>
        <begin position="1"/>
        <end position="28"/>
    </location>
</feature>
<dbReference type="Gene3D" id="3.30.1380.10">
    <property type="match status" value="1"/>
</dbReference>
<reference evidence="5" key="1">
    <citation type="submission" date="2016-10" db="EMBL/GenBank/DDBJ databases">
        <authorList>
            <person name="Varghese N."/>
            <person name="Submissions S."/>
        </authorList>
    </citation>
    <scope>NUCLEOTIDE SEQUENCE [LARGE SCALE GENOMIC DNA]</scope>
    <source>
        <strain evidence="5">OK042</strain>
    </source>
</reference>
<dbReference type="PANTHER" id="PTHR34385:SF1">
    <property type="entry name" value="PEPTIDOGLYCAN L-ALANYL-D-GLUTAMATE ENDOPEPTIDASE CWLK"/>
    <property type="match status" value="1"/>
</dbReference>
<feature type="compositionally biased region" description="Low complexity" evidence="1">
    <location>
        <begin position="27"/>
        <end position="40"/>
    </location>
</feature>